<name>A0A855XV58_9BACL</name>
<dbReference type="Pfam" id="PF04239">
    <property type="entry name" value="DUF421"/>
    <property type="match status" value="1"/>
</dbReference>
<proteinExistence type="inferred from homology"/>
<sequence>MASGIHVFNLQDEAKEGDTYMMEETWVVAVRSIIAFLTLIIYTRVLGKQQMGNLTYFDYINGITIGSIAGTFATDLSSKAWIHFVALTIFTIITIIFQYITLKNRTISKLMDSDPTLVIQNGKILEQNLHKMRVKFDELTMMLRQKDVFDITTLDYAILEPDGSLSVVLKPENQPVTAKDMHMHPPKNKLMTEIIIDGVLIKQNLEERNKDTNWLSEQLKKQKVTIQDIAFAAILPNDKLYIDLFKDKITEKIDMGDYEGPF</sequence>
<evidence type="ECO:0000256" key="3">
    <source>
        <dbReference type="ARBA" id="ARBA00022475"/>
    </source>
</evidence>
<evidence type="ECO:0000259" key="8">
    <source>
        <dbReference type="Pfam" id="PF04239"/>
    </source>
</evidence>
<organism evidence="10 11">
    <name type="scientific">Paenibacillus pabuli</name>
    <dbReference type="NCBI Taxonomy" id="1472"/>
    <lineage>
        <taxon>Bacteria</taxon>
        <taxon>Bacillati</taxon>
        <taxon>Bacillota</taxon>
        <taxon>Bacilli</taxon>
        <taxon>Bacillales</taxon>
        <taxon>Paenibacillaceae</taxon>
        <taxon>Paenibacillus</taxon>
    </lineage>
</organism>
<dbReference type="PANTHER" id="PTHR34582">
    <property type="entry name" value="UPF0702 TRANSMEMBRANE PROTEIN YCAP"/>
    <property type="match status" value="1"/>
</dbReference>
<dbReference type="Pfam" id="PF20730">
    <property type="entry name" value="YetF_N"/>
    <property type="match status" value="1"/>
</dbReference>
<dbReference type="EMBL" id="QGTZ01000007">
    <property type="protein sequence ID" value="PWW38820.1"/>
    <property type="molecule type" value="Genomic_DNA"/>
</dbReference>
<feature type="domain" description="YetF C-terminal" evidence="8">
    <location>
        <begin position="103"/>
        <end position="233"/>
    </location>
</feature>
<evidence type="ECO:0000256" key="1">
    <source>
        <dbReference type="ARBA" id="ARBA00004651"/>
    </source>
</evidence>
<reference evidence="10 11" key="1">
    <citation type="submission" date="2018-05" db="EMBL/GenBank/DDBJ databases">
        <title>Freshwater and sediment microbial communities from various areas in North America, analyzing microbe dynamics in response to fracking.</title>
        <authorList>
            <person name="Lamendella R."/>
        </authorList>
    </citation>
    <scope>NUCLEOTIDE SEQUENCE [LARGE SCALE GENOMIC DNA]</scope>
    <source>
        <strain evidence="10 11">DB-3</strain>
    </source>
</reference>
<accession>A0A855XV58</accession>
<dbReference type="GO" id="GO:0005886">
    <property type="term" value="C:plasma membrane"/>
    <property type="evidence" value="ECO:0007669"/>
    <property type="project" value="UniProtKB-SubCell"/>
</dbReference>
<keyword evidence="4 7" id="KW-0812">Transmembrane</keyword>
<dbReference type="AlphaFoldDB" id="A0A855XV58"/>
<feature type="domain" description="YetF-like N-terminal transmembrane" evidence="9">
    <location>
        <begin position="29"/>
        <end position="100"/>
    </location>
</feature>
<dbReference type="Proteomes" id="UP000247078">
    <property type="component" value="Unassembled WGS sequence"/>
</dbReference>
<evidence type="ECO:0000256" key="5">
    <source>
        <dbReference type="ARBA" id="ARBA00022989"/>
    </source>
</evidence>
<evidence type="ECO:0000256" key="4">
    <source>
        <dbReference type="ARBA" id="ARBA00022692"/>
    </source>
</evidence>
<feature type="transmembrane region" description="Helical" evidence="7">
    <location>
        <begin position="80"/>
        <end position="102"/>
    </location>
</feature>
<gene>
    <name evidence="10" type="ORF">DET56_107222</name>
</gene>
<evidence type="ECO:0000313" key="10">
    <source>
        <dbReference type="EMBL" id="PWW38820.1"/>
    </source>
</evidence>
<evidence type="ECO:0000256" key="7">
    <source>
        <dbReference type="SAM" id="Phobius"/>
    </source>
</evidence>
<dbReference type="RefSeq" id="WP_244192888.1">
    <property type="nucleotide sequence ID" value="NZ_QGTZ01000007.1"/>
</dbReference>
<keyword evidence="6 7" id="KW-0472">Membrane</keyword>
<comment type="caution">
    <text evidence="10">The sequence shown here is derived from an EMBL/GenBank/DDBJ whole genome shotgun (WGS) entry which is preliminary data.</text>
</comment>
<dbReference type="PANTHER" id="PTHR34582:SF7">
    <property type="entry name" value="UPF0702 TRANSMEMBRANE PROTEIN YDFS"/>
    <property type="match status" value="1"/>
</dbReference>
<keyword evidence="5 7" id="KW-1133">Transmembrane helix</keyword>
<dbReference type="InterPro" id="IPR023090">
    <property type="entry name" value="UPF0702_alpha/beta_dom_sf"/>
</dbReference>
<feature type="transmembrane region" description="Helical" evidence="7">
    <location>
        <begin position="25"/>
        <end position="42"/>
    </location>
</feature>
<evidence type="ECO:0000256" key="2">
    <source>
        <dbReference type="ARBA" id="ARBA00006448"/>
    </source>
</evidence>
<protein>
    <submittedName>
        <fullName evidence="10">Uncharacterized membrane protein YcaP (DUF421 family)</fullName>
    </submittedName>
</protein>
<feature type="transmembrane region" description="Helical" evidence="7">
    <location>
        <begin position="54"/>
        <end position="74"/>
    </location>
</feature>
<dbReference type="Gene3D" id="3.30.240.20">
    <property type="entry name" value="bsu07140 like domains"/>
    <property type="match status" value="2"/>
</dbReference>
<evidence type="ECO:0000313" key="11">
    <source>
        <dbReference type="Proteomes" id="UP000247078"/>
    </source>
</evidence>
<dbReference type="InterPro" id="IPR007353">
    <property type="entry name" value="DUF421"/>
</dbReference>
<evidence type="ECO:0000259" key="9">
    <source>
        <dbReference type="Pfam" id="PF20730"/>
    </source>
</evidence>
<comment type="subcellular location">
    <subcellularLocation>
        <location evidence="1">Cell membrane</location>
        <topology evidence="1">Multi-pass membrane protein</topology>
    </subcellularLocation>
</comment>
<keyword evidence="3" id="KW-1003">Cell membrane</keyword>
<dbReference type="InterPro" id="IPR048454">
    <property type="entry name" value="YetF_N"/>
</dbReference>
<comment type="similarity">
    <text evidence="2">Belongs to the UPF0702 family.</text>
</comment>
<evidence type="ECO:0000256" key="6">
    <source>
        <dbReference type="ARBA" id="ARBA00023136"/>
    </source>
</evidence>